<protein>
    <submittedName>
        <fullName evidence="3">Uncharacterized protein</fullName>
    </submittedName>
</protein>
<feature type="region of interest" description="Disordered" evidence="2">
    <location>
        <begin position="180"/>
        <end position="271"/>
    </location>
</feature>
<feature type="compositionally biased region" description="Basic and acidic residues" evidence="2">
    <location>
        <begin position="784"/>
        <end position="799"/>
    </location>
</feature>
<sequence length="1343" mass="148234">MGAKHSKREATVGSPAANGSLSSKVARSRSLPIRGFARRLDGGDGRSFRRRISHDEISLREKLEEHQRLIGGLDKDRIDEETVKDRFSVFCAGKKSHDVVQNCISPFLDDKKYRGTIHEAETNENCTTEIGIHEECLTQDVKLAVCVSASSSFEGSCENVVGAQDTGYVFPTEPAAVVKGESALTRSQEQQGKSNSETGHYDAHSSAGSTEVLSDDTVETAVENGLISVSKPSSPEKISLEGIQSERTPPSEKEPHAAIESTTERSKQSPLEVCSASDSGAYYQFQAQKPSSKGSRLQRQRRKLVFEQGFEVTECPSSGVVLEENMGLKGKLSLSSNSGKRQKDLQRNSLSDGREFMWGSLPGKRMKDGLTEEEQSPGLSDIRPDAFAWGLMGRSDPFLGFDAARVFGQHLEVEDQMTVQRARTPSKSERWRVTTQKTRDLRAAPKCVSSLESCLQAQFLDERDRDHDMAIGPLEGLLFSFGVGVGVMSVASTNRSEVERLSHLLKEAQCQMQDLKRELANGGCMSEGKKGAQKVQPVLVVDEVERPFVGKEAQRTVIIPQITSQDIQRTLAHRDASDTMPSEGYKSVKSVVTVKSSLSKGDQMAELEAELEAELDQLTGGDSEDLALTGLPAHIEEESDDDNDDDYSAPAEPVYMNNYAVSPRELTRLLHKLQSTRQEELITELEEALQIAQTQLESKEKELELWKDCDDTMVTQTPIAAKVPIDGPVTCSDRDVEITSIVKSSLPSEDQASFHSSLQNLDGGPRGNLSNMESSRFSSSKLSGKREKNMPGDEMENKPHTAAANQAHGESVRGVLHSEKKWTNDDVCDEFLQVMVDGCDEVPPQNERAMPSALDCKLIIEDCEIEKLLVDSVQDLQQPVIAESSGVDSNTSSLYDYSSGISLEDGWDNIPNMDVSVASCQVKVSAPHPTRRSSFNWEITKPKQSKAEDKEGSQWDCKKQDQSTTIMEHARIESSSKMASEIPDGGFLDDKSSDSLCLVKYIDSSARPAQDFVNSAEYRSIEGVHHVQSSFPSDGVKGVQLFKTPKEVYPEQQSLYVTERNTAPELSPMVLDKIAHWEGLMEGETPGPVTGSDWECQSCASELGQQCTLDSSYEGSDVFGEDNLVLEAEEILGRMLITQIVEKTRRGSHIVKNAQMMLATLENDETGNWGDMCMSRVLQTDGREKPGDVPQLAKPPHSYNFAKPETGLTLAEQGAVEMEEDYFFYQLTSQIKDKRVSESLKDRPGKEPGYMVRLNMEQIPLLDLGENSQFLPEGESSGSRDVLHDVACGAQSVETSRDINVRGTIDVNSNENWLLCRDVHDVHKELYGGSGCREDEVCTRRWL</sequence>
<reference evidence="3" key="1">
    <citation type="submission" date="2024-03" db="EMBL/GenBank/DDBJ databases">
        <authorList>
            <consortium name="ELIXIR-Norway"/>
            <consortium name="Elixir Norway"/>
        </authorList>
    </citation>
    <scope>NUCLEOTIDE SEQUENCE</scope>
</reference>
<evidence type="ECO:0000313" key="4">
    <source>
        <dbReference type="Proteomes" id="UP001497522"/>
    </source>
</evidence>
<dbReference type="EMBL" id="OZ023706">
    <property type="protein sequence ID" value="CAK9877045.1"/>
    <property type="molecule type" value="Genomic_DNA"/>
</dbReference>
<organism evidence="3 4">
    <name type="scientific">Sphagnum jensenii</name>
    <dbReference type="NCBI Taxonomy" id="128206"/>
    <lineage>
        <taxon>Eukaryota</taxon>
        <taxon>Viridiplantae</taxon>
        <taxon>Streptophyta</taxon>
        <taxon>Embryophyta</taxon>
        <taxon>Bryophyta</taxon>
        <taxon>Sphagnophytina</taxon>
        <taxon>Sphagnopsida</taxon>
        <taxon>Sphagnales</taxon>
        <taxon>Sphagnaceae</taxon>
        <taxon>Sphagnum</taxon>
    </lineage>
</organism>
<keyword evidence="4" id="KW-1185">Reference proteome</keyword>
<feature type="region of interest" description="Disordered" evidence="2">
    <location>
        <begin position="744"/>
        <end position="807"/>
    </location>
</feature>
<feature type="compositionally biased region" description="Basic and acidic residues" evidence="2">
    <location>
        <begin position="945"/>
        <end position="961"/>
    </location>
</feature>
<keyword evidence="1" id="KW-0175">Coiled coil</keyword>
<dbReference type="Proteomes" id="UP001497522">
    <property type="component" value="Chromosome 5"/>
</dbReference>
<feature type="compositionally biased region" description="Polar residues" evidence="2">
    <location>
        <begin position="184"/>
        <end position="198"/>
    </location>
</feature>
<feature type="coiled-coil region" evidence="1">
    <location>
        <begin position="675"/>
        <end position="709"/>
    </location>
</feature>
<evidence type="ECO:0000313" key="3">
    <source>
        <dbReference type="EMBL" id="CAK9877045.1"/>
    </source>
</evidence>
<dbReference type="PANTHER" id="PTHR33476:SF22">
    <property type="entry name" value="PROTEIN POLAR LOCALIZATION DURING ASYMMETRIC DIVISION AND REDISTRIBUTION"/>
    <property type="match status" value="1"/>
</dbReference>
<dbReference type="InterPro" id="IPR040348">
    <property type="entry name" value="POLAR-like"/>
</dbReference>
<evidence type="ECO:0000256" key="2">
    <source>
        <dbReference type="SAM" id="MobiDB-lite"/>
    </source>
</evidence>
<dbReference type="PANTHER" id="PTHR33476">
    <property type="entry name" value="EMB|CAB62613.1"/>
    <property type="match status" value="1"/>
</dbReference>
<name>A0ABP1BML7_9BRYO</name>
<feature type="region of interest" description="Disordered" evidence="2">
    <location>
        <begin position="941"/>
        <end position="963"/>
    </location>
</feature>
<gene>
    <name evidence="3" type="ORF">CSSPJE1EN2_LOCUS19087</name>
</gene>
<feature type="compositionally biased region" description="Basic and acidic residues" evidence="2">
    <location>
        <begin position="249"/>
        <end position="267"/>
    </location>
</feature>
<evidence type="ECO:0000256" key="1">
    <source>
        <dbReference type="SAM" id="Coils"/>
    </source>
</evidence>
<accession>A0ABP1BML7</accession>
<feature type="region of interest" description="Disordered" evidence="2">
    <location>
        <begin position="332"/>
        <end position="379"/>
    </location>
</feature>
<proteinExistence type="predicted"/>
<feature type="compositionally biased region" description="Polar residues" evidence="2">
    <location>
        <begin position="744"/>
        <end position="760"/>
    </location>
</feature>
<feature type="region of interest" description="Disordered" evidence="2">
    <location>
        <begin position="1"/>
        <end position="27"/>
    </location>
</feature>